<dbReference type="AlphaFoldDB" id="A2FUM4"/>
<sequence length="126" mass="14581">MAPAYSIFCKAKRDEIEKEHPTWTFCEIAKHLGKLWEHLPENEKLLYQEKAKLESSKMRSFPKIKSKKMIESMGHEDTAFAEGTQEDSDEKEQSESSDEEFDPNQSSSNSSSDYFQMQSSSTQDQE</sequence>
<dbReference type="InterPro" id="IPR036910">
    <property type="entry name" value="HMG_box_dom_sf"/>
</dbReference>
<feature type="domain" description="HMG box" evidence="3">
    <location>
        <begin position="1"/>
        <end position="65"/>
    </location>
</feature>
<dbReference type="PROSITE" id="PS50118">
    <property type="entry name" value="HMG_BOX_2"/>
    <property type="match status" value="1"/>
</dbReference>
<gene>
    <name evidence="4" type="ORF">TVAG_350980</name>
</gene>
<dbReference type="CDD" id="cd00084">
    <property type="entry name" value="HMG-box_SF"/>
    <property type="match status" value="1"/>
</dbReference>
<proteinExistence type="predicted"/>
<feature type="compositionally biased region" description="Basic and acidic residues" evidence="2">
    <location>
        <begin position="68"/>
        <end position="78"/>
    </location>
</feature>
<feature type="compositionally biased region" description="Low complexity" evidence="2">
    <location>
        <begin position="105"/>
        <end position="126"/>
    </location>
</feature>
<dbReference type="GO" id="GO:0005634">
    <property type="term" value="C:nucleus"/>
    <property type="evidence" value="ECO:0007669"/>
    <property type="project" value="UniProtKB-UniRule"/>
</dbReference>
<keyword evidence="1" id="KW-0238">DNA-binding</keyword>
<dbReference type="OrthoDB" id="1919336at2759"/>
<feature type="compositionally biased region" description="Acidic residues" evidence="2">
    <location>
        <begin position="84"/>
        <end position="102"/>
    </location>
</feature>
<dbReference type="KEGG" id="tva:4749097"/>
<dbReference type="Pfam" id="PF00505">
    <property type="entry name" value="HMG_box"/>
    <property type="match status" value="1"/>
</dbReference>
<dbReference type="InterPro" id="IPR009071">
    <property type="entry name" value="HMG_box_dom"/>
</dbReference>
<keyword evidence="1" id="KW-0539">Nucleus</keyword>
<dbReference type="SMART" id="SM00398">
    <property type="entry name" value="HMG"/>
    <property type="match status" value="1"/>
</dbReference>
<dbReference type="VEuPathDB" id="TrichDB:TVAGG3_0123470"/>
<organism evidence="4 5">
    <name type="scientific">Trichomonas vaginalis (strain ATCC PRA-98 / G3)</name>
    <dbReference type="NCBI Taxonomy" id="412133"/>
    <lineage>
        <taxon>Eukaryota</taxon>
        <taxon>Metamonada</taxon>
        <taxon>Parabasalia</taxon>
        <taxon>Trichomonadida</taxon>
        <taxon>Trichomonadidae</taxon>
        <taxon>Trichomonas</taxon>
    </lineage>
</organism>
<dbReference type="EMBL" id="DS114038">
    <property type="protein sequence ID" value="EAX91404.1"/>
    <property type="molecule type" value="Genomic_DNA"/>
</dbReference>
<dbReference type="GO" id="GO:0003677">
    <property type="term" value="F:DNA binding"/>
    <property type="evidence" value="ECO:0007669"/>
    <property type="project" value="UniProtKB-UniRule"/>
</dbReference>
<accession>A2FUM4</accession>
<dbReference type="Proteomes" id="UP000001542">
    <property type="component" value="Unassembled WGS sequence"/>
</dbReference>
<dbReference type="Gene3D" id="1.10.30.10">
    <property type="entry name" value="High mobility group box domain"/>
    <property type="match status" value="1"/>
</dbReference>
<dbReference type="InParanoid" id="A2FUM4"/>
<evidence type="ECO:0000313" key="5">
    <source>
        <dbReference type="Proteomes" id="UP000001542"/>
    </source>
</evidence>
<dbReference type="VEuPathDB" id="TrichDB:TVAG_350980"/>
<evidence type="ECO:0000256" key="2">
    <source>
        <dbReference type="SAM" id="MobiDB-lite"/>
    </source>
</evidence>
<reference evidence="4" key="1">
    <citation type="submission" date="2006-10" db="EMBL/GenBank/DDBJ databases">
        <authorList>
            <person name="Amadeo P."/>
            <person name="Zhao Q."/>
            <person name="Wortman J."/>
            <person name="Fraser-Liggett C."/>
            <person name="Carlton J."/>
        </authorList>
    </citation>
    <scope>NUCLEOTIDE SEQUENCE</scope>
    <source>
        <strain evidence="4">G3</strain>
    </source>
</reference>
<feature type="DNA-binding region" description="HMG box" evidence="1">
    <location>
        <begin position="1"/>
        <end position="65"/>
    </location>
</feature>
<evidence type="ECO:0000259" key="3">
    <source>
        <dbReference type="PROSITE" id="PS50118"/>
    </source>
</evidence>
<evidence type="ECO:0000256" key="1">
    <source>
        <dbReference type="PROSITE-ProRule" id="PRU00267"/>
    </source>
</evidence>
<protein>
    <submittedName>
        <fullName evidence="4">HMG box family protein</fullName>
    </submittedName>
</protein>
<feature type="region of interest" description="Disordered" evidence="2">
    <location>
        <begin position="55"/>
        <end position="126"/>
    </location>
</feature>
<dbReference type="RefSeq" id="XP_001304334.1">
    <property type="nucleotide sequence ID" value="XM_001304333.1"/>
</dbReference>
<dbReference type="SMR" id="A2FUM4"/>
<keyword evidence="5" id="KW-1185">Reference proteome</keyword>
<reference evidence="4" key="2">
    <citation type="journal article" date="2007" name="Science">
        <title>Draft genome sequence of the sexually transmitted pathogen Trichomonas vaginalis.</title>
        <authorList>
            <person name="Carlton J.M."/>
            <person name="Hirt R.P."/>
            <person name="Silva J.C."/>
            <person name="Delcher A.L."/>
            <person name="Schatz M."/>
            <person name="Zhao Q."/>
            <person name="Wortman J.R."/>
            <person name="Bidwell S.L."/>
            <person name="Alsmark U.C.M."/>
            <person name="Besteiro S."/>
            <person name="Sicheritz-Ponten T."/>
            <person name="Noel C.J."/>
            <person name="Dacks J.B."/>
            <person name="Foster P.G."/>
            <person name="Simillion C."/>
            <person name="Van de Peer Y."/>
            <person name="Miranda-Saavedra D."/>
            <person name="Barton G.J."/>
            <person name="Westrop G.D."/>
            <person name="Mueller S."/>
            <person name="Dessi D."/>
            <person name="Fiori P.L."/>
            <person name="Ren Q."/>
            <person name="Paulsen I."/>
            <person name="Zhang H."/>
            <person name="Bastida-Corcuera F.D."/>
            <person name="Simoes-Barbosa A."/>
            <person name="Brown M.T."/>
            <person name="Hayes R.D."/>
            <person name="Mukherjee M."/>
            <person name="Okumura C.Y."/>
            <person name="Schneider R."/>
            <person name="Smith A.J."/>
            <person name="Vanacova S."/>
            <person name="Villalvazo M."/>
            <person name="Haas B.J."/>
            <person name="Pertea M."/>
            <person name="Feldblyum T.V."/>
            <person name="Utterback T.R."/>
            <person name="Shu C.L."/>
            <person name="Osoegawa K."/>
            <person name="de Jong P.J."/>
            <person name="Hrdy I."/>
            <person name="Horvathova L."/>
            <person name="Zubacova Z."/>
            <person name="Dolezal P."/>
            <person name="Malik S.B."/>
            <person name="Logsdon J.M. Jr."/>
            <person name="Henze K."/>
            <person name="Gupta A."/>
            <person name="Wang C.C."/>
            <person name="Dunne R.L."/>
            <person name="Upcroft J.A."/>
            <person name="Upcroft P."/>
            <person name="White O."/>
            <person name="Salzberg S.L."/>
            <person name="Tang P."/>
            <person name="Chiu C.-H."/>
            <person name="Lee Y.-S."/>
            <person name="Embley T.M."/>
            <person name="Coombs G.H."/>
            <person name="Mottram J.C."/>
            <person name="Tachezy J."/>
            <person name="Fraser-Liggett C.M."/>
            <person name="Johnson P.J."/>
        </authorList>
    </citation>
    <scope>NUCLEOTIDE SEQUENCE [LARGE SCALE GENOMIC DNA]</scope>
    <source>
        <strain evidence="4">G3</strain>
    </source>
</reference>
<name>A2FUM4_TRIV3</name>
<evidence type="ECO:0000313" key="4">
    <source>
        <dbReference type="EMBL" id="EAX91404.1"/>
    </source>
</evidence>
<dbReference type="SUPFAM" id="SSF47095">
    <property type="entry name" value="HMG-box"/>
    <property type="match status" value="1"/>
</dbReference>